<dbReference type="NCBIfam" id="NF010621">
    <property type="entry name" value="PRK14014.1"/>
    <property type="match status" value="1"/>
</dbReference>
<protein>
    <submittedName>
        <fullName evidence="3">Acyltransferase</fullName>
    </submittedName>
</protein>
<evidence type="ECO:0000256" key="1">
    <source>
        <dbReference type="SAM" id="MobiDB-lite"/>
    </source>
</evidence>
<dbReference type="SMART" id="SM00563">
    <property type="entry name" value="PlsC"/>
    <property type="match status" value="1"/>
</dbReference>
<dbReference type="InterPro" id="IPR002123">
    <property type="entry name" value="Plipid/glycerol_acylTrfase"/>
</dbReference>
<dbReference type="PANTHER" id="PTHR10983:SF16">
    <property type="entry name" value="LYSOCARDIOLIPIN ACYLTRANSFERASE 1"/>
    <property type="match status" value="1"/>
</dbReference>
<name>A0A0D2HTG2_9BACT</name>
<feature type="domain" description="Phospholipid/glycerol acyltransferase" evidence="2">
    <location>
        <begin position="128"/>
        <end position="270"/>
    </location>
</feature>
<accession>A0A0D2HTG2</accession>
<keyword evidence="4" id="KW-1185">Reference proteome</keyword>
<organism evidence="3 4">
    <name type="scientific">Dethiosulfatarculus sandiegensis</name>
    <dbReference type="NCBI Taxonomy" id="1429043"/>
    <lineage>
        <taxon>Bacteria</taxon>
        <taxon>Pseudomonadati</taxon>
        <taxon>Thermodesulfobacteriota</taxon>
        <taxon>Desulfarculia</taxon>
        <taxon>Desulfarculales</taxon>
        <taxon>Desulfarculaceae</taxon>
        <taxon>Dethiosulfatarculus</taxon>
    </lineage>
</organism>
<dbReference type="PANTHER" id="PTHR10983">
    <property type="entry name" value="1-ACYLGLYCEROL-3-PHOSPHATE ACYLTRANSFERASE-RELATED"/>
    <property type="match status" value="1"/>
</dbReference>
<evidence type="ECO:0000313" key="4">
    <source>
        <dbReference type="Proteomes" id="UP000032233"/>
    </source>
</evidence>
<dbReference type="RefSeq" id="WP_082464314.1">
    <property type="nucleotide sequence ID" value="NZ_AZAC01000014.1"/>
</dbReference>
<dbReference type="Pfam" id="PF01553">
    <property type="entry name" value="Acyltransferase"/>
    <property type="match status" value="1"/>
</dbReference>
<dbReference type="EMBL" id="AZAC01000014">
    <property type="protein sequence ID" value="KIX13798.1"/>
    <property type="molecule type" value="Genomic_DNA"/>
</dbReference>
<dbReference type="GO" id="GO:0016746">
    <property type="term" value="F:acyltransferase activity"/>
    <property type="evidence" value="ECO:0007669"/>
    <property type="project" value="UniProtKB-KW"/>
</dbReference>
<dbReference type="PATRIC" id="fig|1429043.3.peg.2781"/>
<dbReference type="AlphaFoldDB" id="A0A0D2HTG2"/>
<dbReference type="STRING" id="1429043.X474_13085"/>
<keyword evidence="3" id="KW-0012">Acyltransferase</keyword>
<dbReference type="OrthoDB" id="319710at2"/>
<sequence>MPCPKPEPEKDLVRVNQDKRASTKQTDAPPVNRTPKGPGPWKTVTEQVRGGASVLVYFFNTCFWTPPLVAVSLAKLGIPLKFWRKACTRLLNAMAENWIWLNNLDMRLTKRIKWQVSGLEGLTKDKWYLVLANHQSWVDILVLQKVFYKKIPLLKFFLKKELIWVPLLGMCWWALDFPFMKRYSKAYLEKHPHLKGKDFLITKKACRKFKTTPVSVMNFVEGTRRTLEKHQRQASPYANLLRPKAGGVAHVLGSMGQSMDRILDVTIHYPQGVKSFWAFLCGKVDEVCVQVKQIPVTTDLLGDYTWDQEYKDRLHDWINSLWREKDTRLTFLLDSAKQGVLTNNCIDTAPVE</sequence>
<evidence type="ECO:0000259" key="2">
    <source>
        <dbReference type="SMART" id="SM00563"/>
    </source>
</evidence>
<feature type="compositionally biased region" description="Basic and acidic residues" evidence="1">
    <location>
        <begin position="1"/>
        <end position="21"/>
    </location>
</feature>
<gene>
    <name evidence="3" type="ORF">X474_13085</name>
</gene>
<dbReference type="InParanoid" id="A0A0D2HTG2"/>
<dbReference type="CDD" id="cd07990">
    <property type="entry name" value="LPLAT_LCLAT1-like"/>
    <property type="match status" value="1"/>
</dbReference>
<dbReference type="Proteomes" id="UP000032233">
    <property type="component" value="Unassembled WGS sequence"/>
</dbReference>
<evidence type="ECO:0000313" key="3">
    <source>
        <dbReference type="EMBL" id="KIX13798.1"/>
    </source>
</evidence>
<feature type="region of interest" description="Disordered" evidence="1">
    <location>
        <begin position="1"/>
        <end position="41"/>
    </location>
</feature>
<keyword evidence="3" id="KW-0808">Transferase</keyword>
<comment type="caution">
    <text evidence="3">The sequence shown here is derived from an EMBL/GenBank/DDBJ whole genome shotgun (WGS) entry which is preliminary data.</text>
</comment>
<dbReference type="FunCoup" id="A0A0D2HTG2">
    <property type="interactions" value="140"/>
</dbReference>
<reference evidence="3 4" key="1">
    <citation type="submission" date="2013-11" db="EMBL/GenBank/DDBJ databases">
        <title>Metagenomic analysis of a methanogenic consortium involved in long chain n-alkane degradation.</title>
        <authorList>
            <person name="Davidova I.A."/>
            <person name="Callaghan A.V."/>
            <person name="Wawrik B."/>
            <person name="Pruitt S."/>
            <person name="Marks C."/>
            <person name="Duncan K.E."/>
            <person name="Suflita J.M."/>
        </authorList>
    </citation>
    <scope>NUCLEOTIDE SEQUENCE [LARGE SCALE GENOMIC DNA]</scope>
    <source>
        <strain evidence="3 4">SPR</strain>
    </source>
</reference>
<proteinExistence type="predicted"/>
<dbReference type="SUPFAM" id="SSF69593">
    <property type="entry name" value="Glycerol-3-phosphate (1)-acyltransferase"/>
    <property type="match status" value="1"/>
</dbReference>